<dbReference type="RefSeq" id="WP_107566871.1">
    <property type="nucleotide sequence ID" value="NZ_PYYB01000001.1"/>
</dbReference>
<dbReference type="AlphaFoldDB" id="A0A2T4UGR0"/>
<evidence type="ECO:0000313" key="2">
    <source>
        <dbReference type="EMBL" id="PTL58433.1"/>
    </source>
</evidence>
<name>A0A2T4UGR0_9ACTN</name>
<keyword evidence="3" id="KW-1185">Reference proteome</keyword>
<feature type="transmembrane region" description="Helical" evidence="1">
    <location>
        <begin position="56"/>
        <end position="77"/>
    </location>
</feature>
<keyword evidence="1" id="KW-0472">Membrane</keyword>
<evidence type="ECO:0000313" key="3">
    <source>
        <dbReference type="Proteomes" id="UP000240739"/>
    </source>
</evidence>
<sequence length="114" mass="11845">MRVAAPLALVAAVAAGTWFLGAIVARTTVAAIALTTVWFALLGLAVLLACRRDRALRLPLGGTFAAIAAVSLFGLWWGTVRETEVNERVDVGTPASALPAAERPAVEDLLAPQP</sequence>
<organism evidence="2 3">
    <name type="scientific">Paraconexibacter algicola</name>
    <dbReference type="NCBI Taxonomy" id="2133960"/>
    <lineage>
        <taxon>Bacteria</taxon>
        <taxon>Bacillati</taxon>
        <taxon>Actinomycetota</taxon>
        <taxon>Thermoleophilia</taxon>
        <taxon>Solirubrobacterales</taxon>
        <taxon>Paraconexibacteraceae</taxon>
        <taxon>Paraconexibacter</taxon>
    </lineage>
</organism>
<proteinExistence type="predicted"/>
<evidence type="ECO:0000256" key="1">
    <source>
        <dbReference type="SAM" id="Phobius"/>
    </source>
</evidence>
<dbReference type="EMBL" id="PYYB01000001">
    <property type="protein sequence ID" value="PTL58433.1"/>
    <property type="molecule type" value="Genomic_DNA"/>
</dbReference>
<dbReference type="Proteomes" id="UP000240739">
    <property type="component" value="Unassembled WGS sequence"/>
</dbReference>
<reference evidence="2 3" key="1">
    <citation type="submission" date="2018-03" db="EMBL/GenBank/DDBJ databases">
        <title>Aquarubrobacter algicola gen. nov., sp. nov., a novel actinobacterium isolated from shallow eutrophic lake during the end of cyanobacterial harmful algal blooms.</title>
        <authorList>
            <person name="Chun S.J."/>
        </authorList>
    </citation>
    <scope>NUCLEOTIDE SEQUENCE [LARGE SCALE GENOMIC DNA]</scope>
    <source>
        <strain evidence="2 3">Seoho-28</strain>
    </source>
</reference>
<gene>
    <name evidence="2" type="ORF">C7Y72_01580</name>
</gene>
<feature type="transmembrane region" description="Helical" evidence="1">
    <location>
        <begin position="29"/>
        <end position="49"/>
    </location>
</feature>
<keyword evidence="1" id="KW-1133">Transmembrane helix</keyword>
<comment type="caution">
    <text evidence="2">The sequence shown here is derived from an EMBL/GenBank/DDBJ whole genome shotgun (WGS) entry which is preliminary data.</text>
</comment>
<protein>
    <submittedName>
        <fullName evidence="2">Uncharacterized protein</fullName>
    </submittedName>
</protein>
<keyword evidence="1" id="KW-0812">Transmembrane</keyword>
<accession>A0A2T4UGR0</accession>